<evidence type="ECO:0000256" key="5">
    <source>
        <dbReference type="ARBA" id="ARBA00022691"/>
    </source>
</evidence>
<gene>
    <name evidence="9" type="ORF">ELD05_11830</name>
</gene>
<dbReference type="GO" id="GO:0043565">
    <property type="term" value="F:sequence-specific DNA binding"/>
    <property type="evidence" value="ECO:0007669"/>
    <property type="project" value="TreeGrafter"/>
</dbReference>
<dbReference type="GO" id="GO:1904047">
    <property type="term" value="F:S-adenosyl-L-methionine binding"/>
    <property type="evidence" value="ECO:0007669"/>
    <property type="project" value="TreeGrafter"/>
</dbReference>
<dbReference type="KEGG" id="ccha:ELD05_11830"/>
<evidence type="ECO:0000256" key="1">
    <source>
        <dbReference type="ARBA" id="ARBA00006594"/>
    </source>
</evidence>
<dbReference type="InterPro" id="IPR029063">
    <property type="entry name" value="SAM-dependent_MTases_sf"/>
</dbReference>
<dbReference type="Proteomes" id="UP000282930">
    <property type="component" value="Chromosome"/>
</dbReference>
<dbReference type="AlphaFoldDB" id="A0A3T0D863"/>
<dbReference type="Gene3D" id="1.10.1020.10">
    <property type="entry name" value="Adenine-specific Methyltransferase, Domain 2"/>
    <property type="match status" value="1"/>
</dbReference>
<feature type="binding site" evidence="7">
    <location>
        <position position="22"/>
    </location>
    <ligand>
        <name>S-adenosyl-L-methionine</name>
        <dbReference type="ChEBI" id="CHEBI:59789"/>
    </ligand>
</feature>
<dbReference type="Pfam" id="PF02086">
    <property type="entry name" value="MethyltransfD12"/>
    <property type="match status" value="1"/>
</dbReference>
<dbReference type="PROSITE" id="PS00092">
    <property type="entry name" value="N6_MTASE"/>
    <property type="match status" value="1"/>
</dbReference>
<keyword evidence="4 8" id="KW-0808">Transferase</keyword>
<dbReference type="GO" id="GO:0032259">
    <property type="term" value="P:methylation"/>
    <property type="evidence" value="ECO:0007669"/>
    <property type="project" value="UniProtKB-KW"/>
</dbReference>
<proteinExistence type="inferred from homology"/>
<dbReference type="RefSeq" id="WP_127352585.1">
    <property type="nucleotide sequence ID" value="NZ_CP034791.1"/>
</dbReference>
<feature type="binding site" evidence="7">
    <location>
        <position position="18"/>
    </location>
    <ligand>
        <name>S-adenosyl-L-methionine</name>
        <dbReference type="ChEBI" id="CHEBI:59789"/>
    </ligand>
</feature>
<keyword evidence="5 8" id="KW-0949">S-adenosyl-L-methionine</keyword>
<comment type="similarity">
    <text evidence="1 8">Belongs to the N(4)/N(6)-methyltransferase family.</text>
</comment>
<dbReference type="InterPro" id="IPR012327">
    <property type="entry name" value="MeTrfase_D12"/>
</dbReference>
<dbReference type="EC" id="2.1.1.72" evidence="2 8"/>
<evidence type="ECO:0000256" key="2">
    <source>
        <dbReference type="ARBA" id="ARBA00011900"/>
    </source>
</evidence>
<dbReference type="GO" id="GO:0009307">
    <property type="term" value="P:DNA restriction-modification system"/>
    <property type="evidence" value="ECO:0007669"/>
    <property type="project" value="InterPro"/>
</dbReference>
<evidence type="ECO:0000256" key="3">
    <source>
        <dbReference type="ARBA" id="ARBA00022603"/>
    </source>
</evidence>
<dbReference type="PANTHER" id="PTHR30481:SF3">
    <property type="entry name" value="DNA ADENINE METHYLASE"/>
    <property type="match status" value="1"/>
</dbReference>
<dbReference type="Gene3D" id="3.40.50.150">
    <property type="entry name" value="Vaccinia Virus protein VP39"/>
    <property type="match status" value="1"/>
</dbReference>
<dbReference type="InterPro" id="IPR002052">
    <property type="entry name" value="DNA_methylase_N6_adenine_CS"/>
</dbReference>
<evidence type="ECO:0000313" key="9">
    <source>
        <dbReference type="EMBL" id="AZT91253.1"/>
    </source>
</evidence>
<dbReference type="EMBL" id="CP034791">
    <property type="protein sequence ID" value="AZT91253.1"/>
    <property type="molecule type" value="Genomic_DNA"/>
</dbReference>
<dbReference type="InterPro" id="IPR023095">
    <property type="entry name" value="Ade_MeTrfase_dom_2"/>
</dbReference>
<protein>
    <recommendedName>
        <fullName evidence="2 8">Site-specific DNA-methyltransferase (adenine-specific)</fullName>
        <ecNumber evidence="2 8">2.1.1.72</ecNumber>
    </recommendedName>
</protein>
<dbReference type="GO" id="GO:0009007">
    <property type="term" value="F:site-specific DNA-methyltransferase (adenine-specific) activity"/>
    <property type="evidence" value="ECO:0007669"/>
    <property type="project" value="UniProtKB-UniRule"/>
</dbReference>
<dbReference type="GO" id="GO:0006298">
    <property type="term" value="P:mismatch repair"/>
    <property type="evidence" value="ECO:0007669"/>
    <property type="project" value="TreeGrafter"/>
</dbReference>
<dbReference type="PIRSF" id="PIRSF000398">
    <property type="entry name" value="M_m6A_EcoRV"/>
    <property type="match status" value="1"/>
</dbReference>
<keyword evidence="3 8" id="KW-0489">Methyltransferase</keyword>
<reference evidence="9 10" key="1">
    <citation type="submission" date="2018-12" db="EMBL/GenBank/DDBJ databases">
        <title>Genome sequence from the cellulolytic species, Caldicellulosiruptor changbaiensis.</title>
        <authorList>
            <person name="Blumer-Schuette S.E."/>
            <person name="Mendoza C."/>
        </authorList>
    </citation>
    <scope>NUCLEOTIDE SEQUENCE [LARGE SCALE GENOMIC DNA]</scope>
    <source>
        <strain evidence="9 10">CBS-Z</strain>
    </source>
</reference>
<evidence type="ECO:0000256" key="8">
    <source>
        <dbReference type="RuleBase" id="RU361257"/>
    </source>
</evidence>
<dbReference type="CDD" id="cd02440">
    <property type="entry name" value="AdoMet_MTases"/>
    <property type="match status" value="1"/>
</dbReference>
<evidence type="ECO:0000256" key="7">
    <source>
        <dbReference type="PIRSR" id="PIRSR000398-1"/>
    </source>
</evidence>
<feature type="binding site" evidence="7">
    <location>
        <position position="67"/>
    </location>
    <ligand>
        <name>S-adenosyl-L-methionine</name>
        <dbReference type="ChEBI" id="CHEBI:59789"/>
    </ligand>
</feature>
<dbReference type="NCBIfam" id="TIGR00571">
    <property type="entry name" value="dam"/>
    <property type="match status" value="1"/>
</dbReference>
<evidence type="ECO:0000256" key="6">
    <source>
        <dbReference type="ARBA" id="ARBA00047942"/>
    </source>
</evidence>
<name>A0A3T0D863_9FIRM</name>
<comment type="catalytic activity">
    <reaction evidence="6 8">
        <text>a 2'-deoxyadenosine in DNA + S-adenosyl-L-methionine = an N(6)-methyl-2'-deoxyadenosine in DNA + S-adenosyl-L-homocysteine + H(+)</text>
        <dbReference type="Rhea" id="RHEA:15197"/>
        <dbReference type="Rhea" id="RHEA-COMP:12418"/>
        <dbReference type="Rhea" id="RHEA-COMP:12419"/>
        <dbReference type="ChEBI" id="CHEBI:15378"/>
        <dbReference type="ChEBI" id="CHEBI:57856"/>
        <dbReference type="ChEBI" id="CHEBI:59789"/>
        <dbReference type="ChEBI" id="CHEBI:90615"/>
        <dbReference type="ChEBI" id="CHEBI:90616"/>
        <dbReference type="EC" id="2.1.1.72"/>
    </reaction>
</comment>
<dbReference type="PANTHER" id="PTHR30481">
    <property type="entry name" value="DNA ADENINE METHYLASE"/>
    <property type="match status" value="1"/>
</dbReference>
<evidence type="ECO:0000313" key="10">
    <source>
        <dbReference type="Proteomes" id="UP000282930"/>
    </source>
</evidence>
<dbReference type="InterPro" id="IPR012263">
    <property type="entry name" value="M_m6A_EcoRV"/>
</dbReference>
<accession>A0A3T0D863</accession>
<evidence type="ECO:0000256" key="4">
    <source>
        <dbReference type="ARBA" id="ARBA00022679"/>
    </source>
</evidence>
<feature type="binding site" evidence="7">
    <location>
        <position position="202"/>
    </location>
    <ligand>
        <name>S-adenosyl-L-methionine</name>
        <dbReference type="ChEBI" id="CHEBI:59789"/>
    </ligand>
</feature>
<dbReference type="PRINTS" id="PR00505">
    <property type="entry name" value="D12N6MTFRASE"/>
</dbReference>
<dbReference type="SUPFAM" id="SSF53335">
    <property type="entry name" value="S-adenosyl-L-methionine-dependent methyltransferases"/>
    <property type="match status" value="1"/>
</dbReference>
<organism evidence="9 10">
    <name type="scientific">Caldicellulosiruptor changbaiensis</name>
    <dbReference type="NCBI Taxonomy" id="1222016"/>
    <lineage>
        <taxon>Bacteria</taxon>
        <taxon>Bacillati</taxon>
        <taxon>Bacillota</taxon>
        <taxon>Bacillota incertae sedis</taxon>
        <taxon>Caldicellulosiruptorales</taxon>
        <taxon>Caldicellulosiruptoraceae</taxon>
        <taxon>Caldicellulosiruptor</taxon>
    </lineage>
</organism>
<sequence>MRTQLTFLPQKVLPIVKWAGGKRQIIDKLMKKKPKEFSVYFEPFLGGGALLIELYNRGMLKKAVVSDINFDLINLYIVIKTCPEEIIYHIKNMEFKNNSEDYYRARDYYNSIQGIDINSIKEENIIKAALLLYLNRHCYNGLYRVNNKGEFNVPFGSYKNPKLPSREEIFAFSEMLQNIEILHMDFEEAVKNADSFDFVYFDPPYMPISKTAYFTDYTVAGFTEEDQIRLKNVCDILTQKGCYVMVSNSDSEFIRNLYKDYNIETIESRRSINSSAEKRRGHSELIITNY</sequence>
<dbReference type="REBASE" id="293154">
    <property type="entry name" value="M.CchCBSZORF11830P"/>
</dbReference>
<keyword evidence="10" id="KW-1185">Reference proteome</keyword>